<protein>
    <submittedName>
        <fullName evidence="1">Uncharacterized protein</fullName>
    </submittedName>
</protein>
<sequence length="81" mass="9111">MHTPCPLCAWGPISFLDNLNRPSRWRFLGRPIFLDNDSVQRQGKAILDISELKGIYGGAPEFAQARHEAEEAVRDKCPATM</sequence>
<dbReference type="AlphaFoldDB" id="A0A1H9UNM2"/>
<proteinExistence type="predicted"/>
<evidence type="ECO:0000313" key="2">
    <source>
        <dbReference type="Proteomes" id="UP000198929"/>
    </source>
</evidence>
<reference evidence="2" key="1">
    <citation type="submission" date="2016-10" db="EMBL/GenBank/DDBJ databases">
        <authorList>
            <person name="Varghese N."/>
            <person name="Submissions S."/>
        </authorList>
    </citation>
    <scope>NUCLEOTIDE SEQUENCE [LARGE SCALE GENOMIC DNA]</scope>
    <source>
        <strain evidence="2">DSM 20524</strain>
    </source>
</reference>
<evidence type="ECO:0000313" key="1">
    <source>
        <dbReference type="EMBL" id="SES11066.1"/>
    </source>
</evidence>
<dbReference type="STRING" id="1121357.SAMN05661109_01901"/>
<dbReference type="EMBL" id="FOGQ01000008">
    <property type="protein sequence ID" value="SES11066.1"/>
    <property type="molecule type" value="Genomic_DNA"/>
</dbReference>
<name>A0A1H9UNM2_9CORY</name>
<organism evidence="1 2">
    <name type="scientific">Corynebacterium cystitidis DSM 20524</name>
    <dbReference type="NCBI Taxonomy" id="1121357"/>
    <lineage>
        <taxon>Bacteria</taxon>
        <taxon>Bacillati</taxon>
        <taxon>Actinomycetota</taxon>
        <taxon>Actinomycetes</taxon>
        <taxon>Mycobacteriales</taxon>
        <taxon>Corynebacteriaceae</taxon>
        <taxon>Corynebacterium</taxon>
    </lineage>
</organism>
<gene>
    <name evidence="1" type="ORF">SAMN05661109_01901</name>
</gene>
<keyword evidence="2" id="KW-1185">Reference proteome</keyword>
<dbReference type="Proteomes" id="UP000198929">
    <property type="component" value="Unassembled WGS sequence"/>
</dbReference>
<accession>A0A1H9UNM2</accession>